<gene>
    <name evidence="2" type="ORF">jaqu_14000</name>
</gene>
<protein>
    <submittedName>
        <fullName evidence="2">Uncharacterized protein</fullName>
    </submittedName>
</protein>
<dbReference type="EMBL" id="JYFE01000025">
    <property type="protein sequence ID" value="KIT16901.1"/>
    <property type="molecule type" value="Genomic_DNA"/>
</dbReference>
<keyword evidence="3" id="KW-1185">Reference proteome</keyword>
<reference evidence="2 3" key="1">
    <citation type="submission" date="2015-02" db="EMBL/GenBank/DDBJ databases">
        <title>Genome Sequence of Jannaschia aquimarina DSM28248, a member of the Roseobacter clade.</title>
        <authorList>
            <person name="Voget S."/>
            <person name="Daniel R."/>
        </authorList>
    </citation>
    <scope>NUCLEOTIDE SEQUENCE [LARGE SCALE GENOMIC DNA]</scope>
    <source>
        <strain evidence="2 3">GSW-M26</strain>
    </source>
</reference>
<evidence type="ECO:0000313" key="2">
    <source>
        <dbReference type="EMBL" id="KIT16901.1"/>
    </source>
</evidence>
<sequence length="60" mass="6845">MTQPTLSPDGRIDQREDRPVPSIDRADDPSLTRARRGALTLAHDRSSHRRFQALYDDLLS</sequence>
<dbReference type="STRING" id="935700.jaqu_14000"/>
<feature type="compositionally biased region" description="Basic and acidic residues" evidence="1">
    <location>
        <begin position="10"/>
        <end position="30"/>
    </location>
</feature>
<feature type="region of interest" description="Disordered" evidence="1">
    <location>
        <begin position="1"/>
        <end position="31"/>
    </location>
</feature>
<accession>A0A0D1EIZ5</accession>
<dbReference type="PATRIC" id="fig|935700.4.peg.1451"/>
<evidence type="ECO:0000313" key="3">
    <source>
        <dbReference type="Proteomes" id="UP000032232"/>
    </source>
</evidence>
<name>A0A0D1EIZ5_9RHOB</name>
<dbReference type="Proteomes" id="UP000032232">
    <property type="component" value="Unassembled WGS sequence"/>
</dbReference>
<dbReference type="AlphaFoldDB" id="A0A0D1EIZ5"/>
<proteinExistence type="predicted"/>
<dbReference type="RefSeq" id="WP_043918235.1">
    <property type="nucleotide sequence ID" value="NZ_FZPF01000006.1"/>
</dbReference>
<comment type="caution">
    <text evidence="2">The sequence shown here is derived from an EMBL/GenBank/DDBJ whole genome shotgun (WGS) entry which is preliminary data.</text>
</comment>
<organism evidence="2 3">
    <name type="scientific">Jannaschia aquimarina</name>
    <dbReference type="NCBI Taxonomy" id="935700"/>
    <lineage>
        <taxon>Bacteria</taxon>
        <taxon>Pseudomonadati</taxon>
        <taxon>Pseudomonadota</taxon>
        <taxon>Alphaproteobacteria</taxon>
        <taxon>Rhodobacterales</taxon>
        <taxon>Roseobacteraceae</taxon>
        <taxon>Jannaschia</taxon>
    </lineage>
</organism>
<dbReference type="OrthoDB" id="9935640at2"/>
<evidence type="ECO:0000256" key="1">
    <source>
        <dbReference type="SAM" id="MobiDB-lite"/>
    </source>
</evidence>